<reference evidence="1" key="1">
    <citation type="submission" date="2025-02" db="EMBL/GenBank/DDBJ databases">
        <authorList>
            <consortium name="NCBI Genome Project"/>
        </authorList>
    </citation>
    <scope>NUCLEOTIDE SEQUENCE</scope>
</reference>
<dbReference type="VEuPathDB" id="FungiDB:An08g11460"/>
<dbReference type="AlphaFoldDB" id="A0AAJ8BUS5"/>
<evidence type="ECO:0000313" key="1">
    <source>
        <dbReference type="RefSeq" id="XP_059604224.1"/>
    </source>
</evidence>
<dbReference type="KEGG" id="ang:An08g11460"/>
<proteinExistence type="predicted"/>
<protein>
    <submittedName>
        <fullName evidence="1">Uncharacterized protein</fullName>
    </submittedName>
</protein>
<gene>
    <name evidence="1" type="ORF">An08g11460</name>
</gene>
<dbReference type="RefSeq" id="XP_059604224.1">
    <property type="nucleotide sequence ID" value="XM_059749442.1"/>
</dbReference>
<reference evidence="1" key="2">
    <citation type="submission" date="2025-08" db="UniProtKB">
        <authorList>
            <consortium name="RefSeq"/>
        </authorList>
    </citation>
    <scope>IDENTIFICATION</scope>
</reference>
<organism evidence="1">
    <name type="scientific">Aspergillus niger</name>
    <dbReference type="NCBI Taxonomy" id="5061"/>
    <lineage>
        <taxon>Eukaryota</taxon>
        <taxon>Fungi</taxon>
        <taxon>Dikarya</taxon>
        <taxon>Ascomycota</taxon>
        <taxon>Pezizomycotina</taxon>
        <taxon>Eurotiomycetes</taxon>
        <taxon>Eurotiomycetidae</taxon>
        <taxon>Eurotiales</taxon>
        <taxon>Aspergillaceae</taxon>
        <taxon>Aspergillus</taxon>
        <taxon>Aspergillus subgen. Circumdati</taxon>
    </lineage>
</organism>
<name>A0AAJ8BUS5_ASPNG</name>
<accession>A0AAJ8BUS5</accession>
<dbReference type="GeneID" id="84591866"/>
<sequence>MPKPPEKSQRYDGCDGCGGFRLAVRASRGQQSEEPKVQGVPQIIGGAYRTPNTK</sequence>